<dbReference type="InterPro" id="IPR032466">
    <property type="entry name" value="Metal_Hydrolase"/>
</dbReference>
<reference evidence="2" key="1">
    <citation type="journal article" date="2020" name="Stud. Mycol.">
        <title>101 Dothideomycetes genomes: a test case for predicting lifestyles and emergence of pathogens.</title>
        <authorList>
            <person name="Haridas S."/>
            <person name="Albert R."/>
            <person name="Binder M."/>
            <person name="Bloem J."/>
            <person name="Labutti K."/>
            <person name="Salamov A."/>
            <person name="Andreopoulos B."/>
            <person name="Baker S."/>
            <person name="Barry K."/>
            <person name="Bills G."/>
            <person name="Bluhm B."/>
            <person name="Cannon C."/>
            <person name="Castanera R."/>
            <person name="Culley D."/>
            <person name="Daum C."/>
            <person name="Ezra D."/>
            <person name="Gonzalez J."/>
            <person name="Henrissat B."/>
            <person name="Kuo A."/>
            <person name="Liang C."/>
            <person name="Lipzen A."/>
            <person name="Lutzoni F."/>
            <person name="Magnuson J."/>
            <person name="Mondo S."/>
            <person name="Nolan M."/>
            <person name="Ohm R."/>
            <person name="Pangilinan J."/>
            <person name="Park H.-J."/>
            <person name="Ramirez L."/>
            <person name="Alfaro M."/>
            <person name="Sun H."/>
            <person name="Tritt A."/>
            <person name="Yoshinaga Y."/>
            <person name="Zwiers L.-H."/>
            <person name="Turgeon B."/>
            <person name="Goodwin S."/>
            <person name="Spatafora J."/>
            <person name="Crous P."/>
            <person name="Grigoriev I."/>
        </authorList>
    </citation>
    <scope>NUCLEOTIDE SEQUENCE</scope>
    <source>
        <strain evidence="2">CBS 113979</strain>
    </source>
</reference>
<dbReference type="Gene3D" id="2.30.40.10">
    <property type="entry name" value="Urease, subunit C, domain 1"/>
    <property type="match status" value="1"/>
</dbReference>
<evidence type="ECO:0000313" key="3">
    <source>
        <dbReference type="Proteomes" id="UP000800041"/>
    </source>
</evidence>
<dbReference type="CDD" id="cd01299">
    <property type="entry name" value="Met_dep_hydrolase_A"/>
    <property type="match status" value="1"/>
</dbReference>
<feature type="domain" description="Amidohydrolase-related" evidence="1">
    <location>
        <begin position="71"/>
        <end position="420"/>
    </location>
</feature>
<protein>
    <recommendedName>
        <fullName evidence="1">Amidohydrolase-related domain-containing protein</fullName>
    </recommendedName>
</protein>
<dbReference type="AlphaFoldDB" id="A0A6G1GK20"/>
<accession>A0A6G1GK20</accession>
<organism evidence="2 3">
    <name type="scientific">Aulographum hederae CBS 113979</name>
    <dbReference type="NCBI Taxonomy" id="1176131"/>
    <lineage>
        <taxon>Eukaryota</taxon>
        <taxon>Fungi</taxon>
        <taxon>Dikarya</taxon>
        <taxon>Ascomycota</taxon>
        <taxon>Pezizomycotina</taxon>
        <taxon>Dothideomycetes</taxon>
        <taxon>Pleosporomycetidae</taxon>
        <taxon>Aulographales</taxon>
        <taxon>Aulographaceae</taxon>
    </lineage>
</organism>
<dbReference type="Gene3D" id="3.20.20.140">
    <property type="entry name" value="Metal-dependent hydrolases"/>
    <property type="match status" value="1"/>
</dbReference>
<sequence length="440" mass="47636">MQEVAPCSSWALPKQKTYVFKNASIVNPKNGSIRRATVCTHEGKIHSILDNPDLVFTDDAQHTTIDLSGKYLCPGLIDCHVHISSVPGEPNLSKSFTQMSHPISLLRQPTMCREILARGFTTVRDCGGATLALKEALAAGAFPGPRLFFAGHALSQSGGHADMRSSHDTTSCCGGTVTGPGRLCDGVPECLRATREELRQGADFIKIMAGGGVASPTDKLESLQFTPEEIRAITTVAANSGTYVTAHAYTPFAVRTAVENGVRGIEHGSLIDEETARFMAERGVWLTPTLVTYTEMLEKGFLPPELRGKNDAVIRAAIQSLTIAQKAGVKMCYGTDLLGPLTTAQTREFSIRGAVLGSLETLQSATVNAAEMLREETRLGRIEEGFVADMIILKNNPLKNVEILNDPENQLLAVIKEGRVMVSRWSKLDVDCFLPPEKIE</sequence>
<dbReference type="InterPro" id="IPR011059">
    <property type="entry name" value="Metal-dep_hydrolase_composite"/>
</dbReference>
<keyword evidence="3" id="KW-1185">Reference proteome</keyword>
<evidence type="ECO:0000313" key="2">
    <source>
        <dbReference type="EMBL" id="KAF1981180.1"/>
    </source>
</evidence>
<dbReference type="SUPFAM" id="SSF51338">
    <property type="entry name" value="Composite domain of metallo-dependent hydrolases"/>
    <property type="match status" value="1"/>
</dbReference>
<dbReference type="PANTHER" id="PTHR43135">
    <property type="entry name" value="ALPHA-D-RIBOSE 1-METHYLPHOSPHONATE 5-TRIPHOSPHATE DIPHOSPHATASE"/>
    <property type="match status" value="1"/>
</dbReference>
<dbReference type="EMBL" id="ML977206">
    <property type="protein sequence ID" value="KAF1981180.1"/>
    <property type="molecule type" value="Genomic_DNA"/>
</dbReference>
<dbReference type="InterPro" id="IPR057744">
    <property type="entry name" value="OTAase-like"/>
</dbReference>
<dbReference type="InterPro" id="IPR006680">
    <property type="entry name" value="Amidohydro-rel"/>
</dbReference>
<dbReference type="OrthoDB" id="194468at2759"/>
<dbReference type="InterPro" id="IPR051781">
    <property type="entry name" value="Metallo-dep_Hydrolase"/>
</dbReference>
<evidence type="ECO:0000259" key="1">
    <source>
        <dbReference type="Pfam" id="PF01979"/>
    </source>
</evidence>
<gene>
    <name evidence="2" type="ORF">K402DRAFT_398803</name>
</gene>
<dbReference type="GO" id="GO:0016810">
    <property type="term" value="F:hydrolase activity, acting on carbon-nitrogen (but not peptide) bonds"/>
    <property type="evidence" value="ECO:0007669"/>
    <property type="project" value="InterPro"/>
</dbReference>
<dbReference type="Proteomes" id="UP000800041">
    <property type="component" value="Unassembled WGS sequence"/>
</dbReference>
<dbReference type="Pfam" id="PF01979">
    <property type="entry name" value="Amidohydro_1"/>
    <property type="match status" value="1"/>
</dbReference>
<name>A0A6G1GK20_9PEZI</name>
<dbReference type="PANTHER" id="PTHR43135:SF3">
    <property type="entry name" value="ALPHA-D-RIBOSE 1-METHYLPHOSPHONATE 5-TRIPHOSPHATE DIPHOSPHATASE"/>
    <property type="match status" value="1"/>
</dbReference>
<proteinExistence type="predicted"/>
<dbReference type="SUPFAM" id="SSF51556">
    <property type="entry name" value="Metallo-dependent hydrolases"/>
    <property type="match status" value="1"/>
</dbReference>